<feature type="domain" description="Glycosyl transferase family 1" evidence="1">
    <location>
        <begin position="178"/>
        <end position="341"/>
    </location>
</feature>
<dbReference type="CDD" id="cd03801">
    <property type="entry name" value="GT4_PimA-like"/>
    <property type="match status" value="1"/>
</dbReference>
<gene>
    <name evidence="2" type="ORF">DLM86_17540</name>
</gene>
<reference evidence="2 3" key="1">
    <citation type="submission" date="2018-05" db="EMBL/GenBank/DDBJ databases">
        <title>Paenibacillus flagellatus sp. nov., isolated from selenium mineral soil.</title>
        <authorList>
            <person name="Dai X."/>
        </authorList>
    </citation>
    <scope>NUCLEOTIDE SEQUENCE [LARGE SCALE GENOMIC DNA]</scope>
    <source>
        <strain evidence="2 3">DXL2</strain>
    </source>
</reference>
<organism evidence="2 3">
    <name type="scientific">Paenibacillus flagellatus</name>
    <dbReference type="NCBI Taxonomy" id="2211139"/>
    <lineage>
        <taxon>Bacteria</taxon>
        <taxon>Bacillati</taxon>
        <taxon>Bacillota</taxon>
        <taxon>Bacilli</taxon>
        <taxon>Bacillales</taxon>
        <taxon>Paenibacillaceae</taxon>
        <taxon>Paenibacillus</taxon>
    </lineage>
</organism>
<dbReference type="RefSeq" id="WP_110841335.1">
    <property type="nucleotide sequence ID" value="NZ_QJVJ01000007.1"/>
</dbReference>
<dbReference type="Gene3D" id="3.40.50.2000">
    <property type="entry name" value="Glycogen Phosphorylase B"/>
    <property type="match status" value="2"/>
</dbReference>
<dbReference type="Proteomes" id="UP000247476">
    <property type="component" value="Unassembled WGS sequence"/>
</dbReference>
<name>A0A2V5K6X3_9BACL</name>
<protein>
    <recommendedName>
        <fullName evidence="1">Glycosyl transferase family 1 domain-containing protein</fullName>
    </recommendedName>
</protein>
<sequence>MSAKKVSIYTLNQLLHHGKQPAAGGLERYMRDIAVLMREMGYDVNFVQNGTHRWKRDYMGFTVYGVPMLEGNVSDIEAMDRVSHDRVLYGWVGQQETYKDTEGIVINHGIWWDDANYDLERLPWIIPNIVNGLDHCKVMVTVDTAFLNWCRSTIGNRIRGKLRYIPNYVDLNMFRPEEKTKETDFVTVLYPRRISPVRGIELAKRLSVRLLGKYAHVKFKFAVDHNHPQLWNEFVEWADAHPYRDRLDIGNYYFDDIPNAYREADIVLLPTIQSEGTSFSCLESMGCGKAIVTTAVGGMTDLILDGFNGRLVMPEEESLFEALCELIEDGELRRTFGHHAYMTAKAFSKERWEAQWAKWIAAVYG</sequence>
<dbReference type="GO" id="GO:0016757">
    <property type="term" value="F:glycosyltransferase activity"/>
    <property type="evidence" value="ECO:0007669"/>
    <property type="project" value="InterPro"/>
</dbReference>
<evidence type="ECO:0000259" key="1">
    <source>
        <dbReference type="Pfam" id="PF00534"/>
    </source>
</evidence>
<dbReference type="Pfam" id="PF00534">
    <property type="entry name" value="Glycos_transf_1"/>
    <property type="match status" value="1"/>
</dbReference>
<evidence type="ECO:0000313" key="2">
    <source>
        <dbReference type="EMBL" id="PYI53563.1"/>
    </source>
</evidence>
<dbReference type="AlphaFoldDB" id="A0A2V5K6X3"/>
<dbReference type="PANTHER" id="PTHR12526">
    <property type="entry name" value="GLYCOSYLTRANSFERASE"/>
    <property type="match status" value="1"/>
</dbReference>
<dbReference type="SUPFAM" id="SSF53756">
    <property type="entry name" value="UDP-Glycosyltransferase/glycogen phosphorylase"/>
    <property type="match status" value="1"/>
</dbReference>
<proteinExistence type="predicted"/>
<comment type="caution">
    <text evidence="2">The sequence shown here is derived from an EMBL/GenBank/DDBJ whole genome shotgun (WGS) entry which is preliminary data.</text>
</comment>
<dbReference type="OrthoDB" id="179766at2"/>
<evidence type="ECO:0000313" key="3">
    <source>
        <dbReference type="Proteomes" id="UP000247476"/>
    </source>
</evidence>
<dbReference type="EMBL" id="QJVJ01000007">
    <property type="protein sequence ID" value="PYI53563.1"/>
    <property type="molecule type" value="Genomic_DNA"/>
</dbReference>
<keyword evidence="3" id="KW-1185">Reference proteome</keyword>
<accession>A0A2V5K6X3</accession>
<dbReference type="InterPro" id="IPR001296">
    <property type="entry name" value="Glyco_trans_1"/>
</dbReference>